<feature type="domain" description="Major facilitator superfamily (MFS) profile" evidence="8">
    <location>
        <begin position="102"/>
        <end position="280"/>
    </location>
</feature>
<dbReference type="InterPro" id="IPR020846">
    <property type="entry name" value="MFS_dom"/>
</dbReference>
<evidence type="ECO:0000256" key="2">
    <source>
        <dbReference type="ARBA" id="ARBA00022448"/>
    </source>
</evidence>
<dbReference type="AlphaFoldDB" id="A0A9Y2JNL3"/>
<dbReference type="GO" id="GO:0005886">
    <property type="term" value="C:plasma membrane"/>
    <property type="evidence" value="ECO:0007669"/>
    <property type="project" value="UniProtKB-SubCell"/>
</dbReference>
<feature type="transmembrane region" description="Helical" evidence="7">
    <location>
        <begin position="50"/>
        <end position="77"/>
    </location>
</feature>
<dbReference type="InterPro" id="IPR010290">
    <property type="entry name" value="TM_effector"/>
</dbReference>
<feature type="transmembrane region" description="Helical" evidence="7">
    <location>
        <begin position="192"/>
        <end position="212"/>
    </location>
</feature>
<feature type="transmembrane region" description="Helical" evidence="7">
    <location>
        <begin position="259"/>
        <end position="278"/>
    </location>
</feature>
<evidence type="ECO:0000256" key="6">
    <source>
        <dbReference type="ARBA" id="ARBA00023136"/>
    </source>
</evidence>
<dbReference type="RefSeq" id="WP_285997018.1">
    <property type="nucleotide sequence ID" value="NZ_CP127295.1"/>
</dbReference>
<dbReference type="PANTHER" id="PTHR23513">
    <property type="entry name" value="INTEGRAL MEMBRANE EFFLUX PROTEIN-RELATED"/>
    <property type="match status" value="1"/>
</dbReference>
<evidence type="ECO:0000256" key="4">
    <source>
        <dbReference type="ARBA" id="ARBA00022692"/>
    </source>
</evidence>
<dbReference type="SUPFAM" id="SSF103473">
    <property type="entry name" value="MFS general substrate transporter"/>
    <property type="match status" value="1"/>
</dbReference>
<dbReference type="Pfam" id="PF05977">
    <property type="entry name" value="MFS_3"/>
    <property type="match status" value="1"/>
</dbReference>
<dbReference type="Gene3D" id="1.20.1250.20">
    <property type="entry name" value="MFS general substrate transporter like domains"/>
    <property type="match status" value="1"/>
</dbReference>
<dbReference type="InterPro" id="IPR036259">
    <property type="entry name" value="MFS_trans_sf"/>
</dbReference>
<dbReference type="PANTHER" id="PTHR23513:SF6">
    <property type="entry name" value="MAJOR FACILITATOR SUPERFAMILY ASSOCIATED DOMAIN-CONTAINING PROTEIN"/>
    <property type="match status" value="1"/>
</dbReference>
<keyword evidence="10" id="KW-1185">Reference proteome</keyword>
<gene>
    <name evidence="9" type="ORF">QRX60_41930</name>
</gene>
<feature type="transmembrane region" description="Helical" evidence="7">
    <location>
        <begin position="138"/>
        <end position="156"/>
    </location>
</feature>
<dbReference type="PROSITE" id="PS50850">
    <property type="entry name" value="MFS"/>
    <property type="match status" value="1"/>
</dbReference>
<keyword evidence="3" id="KW-1003">Cell membrane</keyword>
<keyword evidence="2" id="KW-0813">Transport</keyword>
<proteinExistence type="predicted"/>
<keyword evidence="6 7" id="KW-0472">Membrane</keyword>
<name>A0A9Y2JNL3_9PSEU</name>
<feature type="transmembrane region" description="Helical" evidence="7">
    <location>
        <begin position="168"/>
        <end position="186"/>
    </location>
</feature>
<protein>
    <submittedName>
        <fullName evidence="9">MFS transporter</fullName>
    </submittedName>
</protein>
<evidence type="ECO:0000256" key="7">
    <source>
        <dbReference type="SAM" id="Phobius"/>
    </source>
</evidence>
<feature type="transmembrane region" description="Helical" evidence="7">
    <location>
        <begin position="233"/>
        <end position="253"/>
    </location>
</feature>
<comment type="subcellular location">
    <subcellularLocation>
        <location evidence="1">Cell membrane</location>
        <topology evidence="1">Multi-pass membrane protein</topology>
    </subcellularLocation>
</comment>
<dbReference type="Proteomes" id="UP001239397">
    <property type="component" value="Chromosome"/>
</dbReference>
<dbReference type="GO" id="GO:0022857">
    <property type="term" value="F:transmembrane transporter activity"/>
    <property type="evidence" value="ECO:0007669"/>
    <property type="project" value="InterPro"/>
</dbReference>
<evidence type="ECO:0000313" key="9">
    <source>
        <dbReference type="EMBL" id="WIY00552.1"/>
    </source>
</evidence>
<evidence type="ECO:0000256" key="3">
    <source>
        <dbReference type="ARBA" id="ARBA00022475"/>
    </source>
</evidence>
<dbReference type="EMBL" id="CP127295">
    <property type="protein sequence ID" value="WIY00552.1"/>
    <property type="molecule type" value="Genomic_DNA"/>
</dbReference>
<feature type="transmembrane region" description="Helical" evidence="7">
    <location>
        <begin position="106"/>
        <end position="132"/>
    </location>
</feature>
<keyword evidence="4 7" id="KW-0812">Transmembrane</keyword>
<evidence type="ECO:0000259" key="8">
    <source>
        <dbReference type="PROSITE" id="PS50850"/>
    </source>
</evidence>
<accession>A0A9Y2JNL3</accession>
<evidence type="ECO:0000256" key="5">
    <source>
        <dbReference type="ARBA" id="ARBA00022989"/>
    </source>
</evidence>
<keyword evidence="5 7" id="KW-1133">Transmembrane helix</keyword>
<organism evidence="9 10">
    <name type="scientific">Amycolatopsis mongoliensis</name>
    <dbReference type="NCBI Taxonomy" id="715475"/>
    <lineage>
        <taxon>Bacteria</taxon>
        <taxon>Bacillati</taxon>
        <taxon>Actinomycetota</taxon>
        <taxon>Actinomycetes</taxon>
        <taxon>Pseudonocardiales</taxon>
        <taxon>Pseudonocardiaceae</taxon>
        <taxon>Amycolatopsis</taxon>
    </lineage>
</organism>
<dbReference type="KEGG" id="amog:QRX60_41930"/>
<evidence type="ECO:0000313" key="10">
    <source>
        <dbReference type="Proteomes" id="UP001239397"/>
    </source>
</evidence>
<evidence type="ECO:0000256" key="1">
    <source>
        <dbReference type="ARBA" id="ARBA00004651"/>
    </source>
</evidence>
<sequence length="280" mass="28564">MTRTCGQPSTTAQAILPDLVARPLLPRANGRQQAVTTITEQFAGPPLGSLLFGVAAALPFALDAVSFALSAVLVATLPRRARGARPRSAVRDGLAWLLRHRLLRTLAILVGVNAFCGQLAAATLVLLATQVVHLDARGYGLLLGGAALGSVLGGLVNARIVAGIGARAALLTALVVNVGAFAGIGLSRDAVVLGAFLAVTGFVTTLWNIVTVGLRQQLVPSSLLGRVTSAYRLLAWGLIPAGTLAGGLVAHGLGLRAPYLVAAAVRGLALVVALPVLVRD</sequence>
<reference evidence="9 10" key="1">
    <citation type="submission" date="2023-06" db="EMBL/GenBank/DDBJ databases">
        <authorList>
            <person name="Oyuntsetseg B."/>
            <person name="Kim S.B."/>
        </authorList>
    </citation>
    <scope>NUCLEOTIDE SEQUENCE [LARGE SCALE GENOMIC DNA]</scope>
    <source>
        <strain evidence="9 10">4-36</strain>
    </source>
</reference>